<evidence type="ECO:0000313" key="3">
    <source>
        <dbReference type="EMBL" id="OBZ71280.1"/>
    </source>
</evidence>
<dbReference type="OrthoDB" id="5340910at2759"/>
<feature type="region of interest" description="Disordered" evidence="1">
    <location>
        <begin position="222"/>
        <end position="289"/>
    </location>
</feature>
<dbReference type="OMA" id="THFAKVE"/>
<dbReference type="AlphaFoldDB" id="A0A1C7M2X7"/>
<feature type="region of interest" description="Disordered" evidence="1">
    <location>
        <begin position="469"/>
        <end position="563"/>
    </location>
</feature>
<dbReference type="Gene3D" id="2.30.30.40">
    <property type="entry name" value="SH3 Domains"/>
    <property type="match status" value="1"/>
</dbReference>
<evidence type="ECO:0000256" key="2">
    <source>
        <dbReference type="SAM" id="Phobius"/>
    </source>
</evidence>
<comment type="caution">
    <text evidence="3">The sequence shown here is derived from an EMBL/GenBank/DDBJ whole genome shotgun (WGS) entry which is preliminary data.</text>
</comment>
<name>A0A1C7M2X7_GRIFR</name>
<feature type="region of interest" description="Disordered" evidence="1">
    <location>
        <begin position="48"/>
        <end position="209"/>
    </location>
</feature>
<proteinExistence type="predicted"/>
<keyword evidence="2" id="KW-1133">Transmembrane helix</keyword>
<keyword evidence="2" id="KW-0472">Membrane</keyword>
<feature type="compositionally biased region" description="Low complexity" evidence="1">
    <location>
        <begin position="123"/>
        <end position="179"/>
    </location>
</feature>
<keyword evidence="4" id="KW-1185">Reference proteome</keyword>
<dbReference type="STRING" id="5627.A0A1C7M2X7"/>
<dbReference type="Proteomes" id="UP000092993">
    <property type="component" value="Unassembled WGS sequence"/>
</dbReference>
<accession>A0A1C7M2X7</accession>
<sequence length="689" mass="71179">MHGVNHVKEHRHRRAKPLEERDPALIDLPFSLPSIPIVDPLLNPILTPLIAGKAPPSSSSLQPSSTSTSATSATQASLTSSPLSSPSASSGPSSGNNGNGNGSGNGSNNGNGDGNGSGGESGSNGISSGDSGNASTASNSAAGSDSSNTQGSSPSPQPTSSPGGDSAHPSSSDASALHAGISSTSAGVQLEGSANAKLDSGPSTTPTLSPIVNVQGAAFQSGTTSAVPTTTVPSVNDGTSPTVTGTTVSWSGTGVDSPSGRASGSTGGSDSGSTDSNTPSSGSGDAASPHHGLTSGAIAAIVVVLSLLSLLLILLLLRKRLIAARADRRKKWWFSGSYGSTGISSAQYFKEKDRAGTKSARSSFATTFDRGQSVTPTPWDLVPAITTVSMEQDHMSEVWPNNLSGSLSVPEPASTVATVSSATIRSVDFGYAQSLHTDSSVRGGSVEDARAVSQMSQYLLVPDTVHSNSNPFRDAESPSPFSVRPFSPSESWSFPKPPKADAQSRVTSVCAPPPASPVESLARSEYGTAREHPSPEPDNPFSDSARVDHAARTESALSTDTETATHFAKVETISRPFVPTMDDEMAVVAGEQVRMLRRFDDGWAYAEKVLTLRRGLIPIDCLRDVGEDLPAFLAKKRLSSYRGCLIVLRIQILSILTITPHIYPYLRSHSSSCPDMFPRCSTFLVGGFV</sequence>
<feature type="compositionally biased region" description="Low complexity" evidence="1">
    <location>
        <begin position="223"/>
        <end position="264"/>
    </location>
</feature>
<organism evidence="3 4">
    <name type="scientific">Grifola frondosa</name>
    <name type="common">Maitake</name>
    <name type="synonym">Polyporus frondosus</name>
    <dbReference type="NCBI Taxonomy" id="5627"/>
    <lineage>
        <taxon>Eukaryota</taxon>
        <taxon>Fungi</taxon>
        <taxon>Dikarya</taxon>
        <taxon>Basidiomycota</taxon>
        <taxon>Agaricomycotina</taxon>
        <taxon>Agaricomycetes</taxon>
        <taxon>Polyporales</taxon>
        <taxon>Grifolaceae</taxon>
        <taxon>Grifola</taxon>
    </lineage>
</organism>
<feature type="transmembrane region" description="Helical" evidence="2">
    <location>
        <begin position="645"/>
        <end position="666"/>
    </location>
</feature>
<dbReference type="EMBL" id="LUGG01000011">
    <property type="protein sequence ID" value="OBZ71280.1"/>
    <property type="molecule type" value="Genomic_DNA"/>
</dbReference>
<evidence type="ECO:0008006" key="5">
    <source>
        <dbReference type="Google" id="ProtNLM"/>
    </source>
</evidence>
<feature type="compositionally biased region" description="Low complexity" evidence="1">
    <location>
        <begin position="477"/>
        <end position="491"/>
    </location>
</feature>
<feature type="compositionally biased region" description="Low complexity" evidence="1">
    <location>
        <begin position="271"/>
        <end position="285"/>
    </location>
</feature>
<gene>
    <name evidence="3" type="ORF">A0H81_08681</name>
</gene>
<keyword evidence="2" id="KW-0812">Transmembrane</keyword>
<evidence type="ECO:0000313" key="4">
    <source>
        <dbReference type="Proteomes" id="UP000092993"/>
    </source>
</evidence>
<reference evidence="3 4" key="1">
    <citation type="submission" date="2016-03" db="EMBL/GenBank/DDBJ databases">
        <title>Whole genome sequencing of Grifola frondosa 9006-11.</title>
        <authorList>
            <person name="Min B."/>
            <person name="Park H."/>
            <person name="Kim J.-G."/>
            <person name="Cho H."/>
            <person name="Oh Y.-L."/>
            <person name="Kong W.-S."/>
            <person name="Choi I.-G."/>
        </authorList>
    </citation>
    <scope>NUCLEOTIDE SEQUENCE [LARGE SCALE GENOMIC DNA]</scope>
    <source>
        <strain evidence="3 4">9006-11</strain>
    </source>
</reference>
<feature type="compositionally biased region" description="Low complexity" evidence="1">
    <location>
        <begin position="56"/>
        <end position="96"/>
    </location>
</feature>
<feature type="compositionally biased region" description="Gly residues" evidence="1">
    <location>
        <begin position="97"/>
        <end position="122"/>
    </location>
</feature>
<feature type="transmembrane region" description="Helical" evidence="2">
    <location>
        <begin position="297"/>
        <end position="317"/>
    </location>
</feature>
<dbReference type="SUPFAM" id="SSF50044">
    <property type="entry name" value="SH3-domain"/>
    <property type="match status" value="1"/>
</dbReference>
<evidence type="ECO:0000256" key="1">
    <source>
        <dbReference type="SAM" id="MobiDB-lite"/>
    </source>
</evidence>
<feature type="region of interest" description="Disordered" evidence="1">
    <location>
        <begin position="1"/>
        <end position="22"/>
    </location>
</feature>
<dbReference type="InterPro" id="IPR036028">
    <property type="entry name" value="SH3-like_dom_sf"/>
</dbReference>
<protein>
    <recommendedName>
        <fullName evidence="5">SH3 domain-containing protein</fullName>
    </recommendedName>
</protein>